<feature type="transmembrane region" description="Helical" evidence="1">
    <location>
        <begin position="18"/>
        <end position="36"/>
    </location>
</feature>
<evidence type="ECO:0000313" key="2">
    <source>
        <dbReference type="EMBL" id="ORB08261.1"/>
    </source>
</evidence>
<keyword evidence="1" id="KW-0472">Membrane</keyword>
<organism evidence="2 3">
    <name type="scientific">Mycobacterium intermedium</name>
    <dbReference type="NCBI Taxonomy" id="28445"/>
    <lineage>
        <taxon>Bacteria</taxon>
        <taxon>Bacillati</taxon>
        <taxon>Actinomycetota</taxon>
        <taxon>Actinomycetes</taxon>
        <taxon>Mycobacteriales</taxon>
        <taxon>Mycobacteriaceae</taxon>
        <taxon>Mycobacterium</taxon>
        <taxon>Mycobacterium simiae complex</taxon>
    </lineage>
</organism>
<dbReference type="RefSeq" id="WP_069419958.1">
    <property type="nucleotide sequence ID" value="NZ_CBCRZH010000031.1"/>
</dbReference>
<dbReference type="AlphaFoldDB" id="A0A1E3SCT5"/>
<sequence>MSSSQQTTLTTRRFARVLGPYVTIITVVAISRASAMRTLMTDFRANSAWPWVTGAFVLLSGLIVVALHPYWRGAPAVIVSTLGWLTVLKGVFLMTVPYGYMSFADSVAGAFDWWRAGFVVIALLGVYLTFVGWMPTPSRQVEQPTHSAPDIPRAA</sequence>
<comment type="caution">
    <text evidence="2">The sequence shown here is derived from an EMBL/GenBank/DDBJ whole genome shotgun (WGS) entry which is preliminary data.</text>
</comment>
<reference evidence="2 3" key="1">
    <citation type="submission" date="2017-02" db="EMBL/GenBank/DDBJ databases">
        <title>The new phylogeny of genus Mycobacterium.</title>
        <authorList>
            <person name="Tortoli E."/>
            <person name="Trovato A."/>
            <person name="Cirillo D.M."/>
        </authorList>
    </citation>
    <scope>NUCLEOTIDE SEQUENCE [LARGE SCALE GENOMIC DNA]</scope>
    <source>
        <strain evidence="2 3">DSM 44049</strain>
    </source>
</reference>
<dbReference type="STRING" id="28445.BHQ20_15115"/>
<evidence type="ECO:0000313" key="3">
    <source>
        <dbReference type="Proteomes" id="UP000192739"/>
    </source>
</evidence>
<feature type="transmembrane region" description="Helical" evidence="1">
    <location>
        <begin position="48"/>
        <end position="70"/>
    </location>
</feature>
<protein>
    <submittedName>
        <fullName evidence="2">Uncharacterized protein</fullName>
    </submittedName>
</protein>
<accession>A0A1E3SCT5</accession>
<feature type="transmembrane region" description="Helical" evidence="1">
    <location>
        <begin position="82"/>
        <end position="101"/>
    </location>
</feature>
<dbReference type="EMBL" id="MVHT01000014">
    <property type="protein sequence ID" value="ORB08261.1"/>
    <property type="molecule type" value="Genomic_DNA"/>
</dbReference>
<keyword evidence="1" id="KW-0812">Transmembrane</keyword>
<proteinExistence type="predicted"/>
<feature type="transmembrane region" description="Helical" evidence="1">
    <location>
        <begin position="113"/>
        <end position="133"/>
    </location>
</feature>
<keyword evidence="3" id="KW-1185">Reference proteome</keyword>
<gene>
    <name evidence="2" type="ORF">BST27_07680</name>
</gene>
<dbReference type="Proteomes" id="UP000192739">
    <property type="component" value="Unassembled WGS sequence"/>
</dbReference>
<evidence type="ECO:0000256" key="1">
    <source>
        <dbReference type="SAM" id="Phobius"/>
    </source>
</evidence>
<keyword evidence="1" id="KW-1133">Transmembrane helix</keyword>
<name>A0A1E3SCT5_MYCIE</name>
<dbReference type="OrthoDB" id="4737921at2"/>